<evidence type="ECO:0000256" key="1">
    <source>
        <dbReference type="ARBA" id="ARBA00011063"/>
    </source>
</evidence>
<dbReference type="PANTHER" id="PTHR11717">
    <property type="entry name" value="LOW MOLECULAR WEIGHT PROTEIN TYROSINE PHOSPHATASE"/>
    <property type="match status" value="1"/>
</dbReference>
<evidence type="ECO:0000256" key="4">
    <source>
        <dbReference type="ARBA" id="ARBA00022912"/>
    </source>
</evidence>
<evidence type="ECO:0000259" key="6">
    <source>
        <dbReference type="SMART" id="SM00226"/>
    </source>
</evidence>
<dbReference type="Pfam" id="PF01451">
    <property type="entry name" value="LMWPc"/>
    <property type="match status" value="1"/>
</dbReference>
<protein>
    <recommendedName>
        <fullName evidence="2">protein-tyrosine-phosphatase</fullName>
        <ecNumber evidence="2">3.1.3.48</ecNumber>
    </recommendedName>
</protein>
<dbReference type="PRINTS" id="PR00719">
    <property type="entry name" value="LMWPTPASE"/>
</dbReference>
<comment type="caution">
    <text evidence="7">The sequence shown here is derived from an EMBL/GenBank/DDBJ whole genome shotgun (WGS) entry which is preliminary data.</text>
</comment>
<sequence length="153" mass="16237">MSVSVLFVCLGNICRSPLAEAAFRLEVKRLGLDVVVDSAGTGGWHAGDPPDRRAQATARRHGVEIGGYAARQVTAGDFERFDHVVALDLDNLRNLKRLAPAGSRARLSLLLDHVEGRAGEAVADPYYGDDAGFEVTWADAVAGARGLAAKIGR</sequence>
<dbReference type="InterPro" id="IPR023485">
    <property type="entry name" value="Ptyr_pPase"/>
</dbReference>
<evidence type="ECO:0000256" key="5">
    <source>
        <dbReference type="PIRSR" id="PIRSR617867-1"/>
    </source>
</evidence>
<dbReference type="EMBL" id="QDKQ01000063">
    <property type="protein sequence ID" value="PVM84864.1"/>
    <property type="molecule type" value="Genomic_DNA"/>
</dbReference>
<feature type="active site" description="Proton donor" evidence="5">
    <location>
        <position position="124"/>
    </location>
</feature>
<dbReference type="Gene3D" id="3.40.50.2300">
    <property type="match status" value="1"/>
</dbReference>
<name>A0A2T9JMH1_9CAUL</name>
<dbReference type="GO" id="GO:0004725">
    <property type="term" value="F:protein tyrosine phosphatase activity"/>
    <property type="evidence" value="ECO:0007669"/>
    <property type="project" value="UniProtKB-EC"/>
</dbReference>
<accession>A0A2T9JMH1</accession>
<keyword evidence="3" id="KW-0378">Hydrolase</keyword>
<evidence type="ECO:0000256" key="2">
    <source>
        <dbReference type="ARBA" id="ARBA00013064"/>
    </source>
</evidence>
<dbReference type="RefSeq" id="WP_109102293.1">
    <property type="nucleotide sequence ID" value="NZ_QDKQ01000063.1"/>
</dbReference>
<dbReference type="SMART" id="SM00226">
    <property type="entry name" value="LMWPc"/>
    <property type="match status" value="1"/>
</dbReference>
<dbReference type="AlphaFoldDB" id="A0A2T9JMH1"/>
<evidence type="ECO:0000313" key="8">
    <source>
        <dbReference type="Proteomes" id="UP000245073"/>
    </source>
</evidence>
<dbReference type="Proteomes" id="UP000245073">
    <property type="component" value="Unassembled WGS sequence"/>
</dbReference>
<organism evidence="7 8">
    <name type="scientific">Caulobacter endophyticus</name>
    <dbReference type="NCBI Taxonomy" id="2172652"/>
    <lineage>
        <taxon>Bacteria</taxon>
        <taxon>Pseudomonadati</taxon>
        <taxon>Pseudomonadota</taxon>
        <taxon>Alphaproteobacteria</taxon>
        <taxon>Caulobacterales</taxon>
        <taxon>Caulobacteraceae</taxon>
        <taxon>Caulobacter</taxon>
    </lineage>
</organism>
<evidence type="ECO:0000313" key="7">
    <source>
        <dbReference type="EMBL" id="PVM84864.1"/>
    </source>
</evidence>
<feature type="active site" evidence="5">
    <location>
        <position position="15"/>
    </location>
</feature>
<proteinExistence type="inferred from homology"/>
<keyword evidence="4" id="KW-0904">Protein phosphatase</keyword>
<keyword evidence="8" id="KW-1185">Reference proteome</keyword>
<reference evidence="7 8" key="1">
    <citation type="submission" date="2018-04" db="EMBL/GenBank/DDBJ databases">
        <title>The genome sequence of Caulobacter sp. 744.</title>
        <authorList>
            <person name="Gao J."/>
            <person name="Sun J."/>
        </authorList>
    </citation>
    <scope>NUCLEOTIDE SEQUENCE [LARGE SCALE GENOMIC DNA]</scope>
    <source>
        <strain evidence="7 8">774</strain>
    </source>
</reference>
<gene>
    <name evidence="7" type="ORF">DDF67_18345</name>
</gene>
<feature type="domain" description="Phosphotyrosine protein phosphatase I" evidence="6">
    <location>
        <begin position="3"/>
        <end position="150"/>
    </location>
</feature>
<feature type="active site" description="Nucleophile" evidence="5">
    <location>
        <position position="9"/>
    </location>
</feature>
<dbReference type="EC" id="3.1.3.48" evidence="2"/>
<evidence type="ECO:0000256" key="3">
    <source>
        <dbReference type="ARBA" id="ARBA00022801"/>
    </source>
</evidence>
<comment type="similarity">
    <text evidence="1">Belongs to the low molecular weight phosphotyrosine protein phosphatase family.</text>
</comment>
<dbReference type="CDD" id="cd16343">
    <property type="entry name" value="LMWPTP"/>
    <property type="match status" value="1"/>
</dbReference>
<dbReference type="PANTHER" id="PTHR11717:SF7">
    <property type="entry name" value="LOW MOLECULAR WEIGHT PHOSPHOTYROSINE PROTEIN PHOSPHATASE"/>
    <property type="match status" value="1"/>
</dbReference>
<dbReference type="SUPFAM" id="SSF52788">
    <property type="entry name" value="Phosphotyrosine protein phosphatases I"/>
    <property type="match status" value="1"/>
</dbReference>
<dbReference type="OrthoDB" id="9784339at2"/>
<dbReference type="InterPro" id="IPR050438">
    <property type="entry name" value="LMW_PTPase"/>
</dbReference>
<dbReference type="InterPro" id="IPR017867">
    <property type="entry name" value="Tyr_phospatase_low_mol_wt"/>
</dbReference>
<dbReference type="InterPro" id="IPR036196">
    <property type="entry name" value="Ptyr_pPase_sf"/>
</dbReference>